<feature type="transmembrane region" description="Helical" evidence="6">
    <location>
        <begin position="435"/>
        <end position="454"/>
    </location>
</feature>
<evidence type="ECO:0000313" key="10">
    <source>
        <dbReference type="Proteomes" id="UP000230088"/>
    </source>
</evidence>
<feature type="transmembrane region" description="Helical" evidence="6">
    <location>
        <begin position="337"/>
        <end position="357"/>
    </location>
</feature>
<evidence type="ECO:0000259" key="7">
    <source>
        <dbReference type="Pfam" id="PF03772"/>
    </source>
</evidence>
<feature type="domain" description="ComEC/Rec2-related protein" evidence="7">
    <location>
        <begin position="216"/>
        <end position="479"/>
    </location>
</feature>
<dbReference type="InterPro" id="IPR052159">
    <property type="entry name" value="Competence_DNA_uptake"/>
</dbReference>
<comment type="caution">
    <text evidence="9">The sequence shown here is derived from an EMBL/GenBank/DDBJ whole genome shotgun (WGS) entry which is preliminary data.</text>
</comment>
<feature type="transmembrane region" description="Helical" evidence="6">
    <location>
        <begin position="400"/>
        <end position="423"/>
    </location>
</feature>
<reference evidence="10" key="1">
    <citation type="submission" date="2017-09" db="EMBL/GenBank/DDBJ databases">
        <title>Depth-based differentiation of microbial function through sediment-hosted aquifers and enrichment of novel symbionts in the deep terrestrial subsurface.</title>
        <authorList>
            <person name="Probst A.J."/>
            <person name="Ladd B."/>
            <person name="Jarett J.K."/>
            <person name="Geller-Mcgrath D.E."/>
            <person name="Sieber C.M.K."/>
            <person name="Emerson J.B."/>
            <person name="Anantharaman K."/>
            <person name="Thomas B.C."/>
            <person name="Malmstrom R."/>
            <person name="Stieglmeier M."/>
            <person name="Klingl A."/>
            <person name="Woyke T."/>
            <person name="Ryan C.M."/>
            <person name="Banfield J.F."/>
        </authorList>
    </citation>
    <scope>NUCLEOTIDE SEQUENCE [LARGE SCALE GENOMIC DNA]</scope>
</reference>
<dbReference type="InterPro" id="IPR025405">
    <property type="entry name" value="DUF4131"/>
</dbReference>
<organism evidence="9 10">
    <name type="scientific">Candidatus Nealsonbacteria bacterium CG08_land_8_20_14_0_20_38_20</name>
    <dbReference type="NCBI Taxonomy" id="1974705"/>
    <lineage>
        <taxon>Bacteria</taxon>
        <taxon>Candidatus Nealsoniibacteriota</taxon>
    </lineage>
</organism>
<feature type="domain" description="DUF4131" evidence="8">
    <location>
        <begin position="32"/>
        <end position="166"/>
    </location>
</feature>
<evidence type="ECO:0000256" key="6">
    <source>
        <dbReference type="SAM" id="Phobius"/>
    </source>
</evidence>
<feature type="transmembrane region" description="Helical" evidence="6">
    <location>
        <begin position="460"/>
        <end position="479"/>
    </location>
</feature>
<protein>
    <recommendedName>
        <fullName evidence="11">ComEC/Rec2-related protein domain-containing protein</fullName>
    </recommendedName>
</protein>
<evidence type="ECO:0000256" key="2">
    <source>
        <dbReference type="ARBA" id="ARBA00022475"/>
    </source>
</evidence>
<dbReference type="InterPro" id="IPR004477">
    <property type="entry name" value="ComEC_N"/>
</dbReference>
<evidence type="ECO:0000256" key="5">
    <source>
        <dbReference type="ARBA" id="ARBA00023136"/>
    </source>
</evidence>
<dbReference type="PANTHER" id="PTHR30619:SF1">
    <property type="entry name" value="RECOMBINATION PROTEIN 2"/>
    <property type="match status" value="1"/>
</dbReference>
<evidence type="ECO:0000313" key="9">
    <source>
        <dbReference type="EMBL" id="PIS39549.1"/>
    </source>
</evidence>
<dbReference type="NCBIfam" id="TIGR00360">
    <property type="entry name" value="ComEC_N-term"/>
    <property type="match status" value="1"/>
</dbReference>
<evidence type="ECO:0000256" key="3">
    <source>
        <dbReference type="ARBA" id="ARBA00022692"/>
    </source>
</evidence>
<feature type="transmembrane region" description="Helical" evidence="6">
    <location>
        <begin position="369"/>
        <end position="388"/>
    </location>
</feature>
<gene>
    <name evidence="9" type="ORF">COT33_01345</name>
</gene>
<evidence type="ECO:0000259" key="8">
    <source>
        <dbReference type="Pfam" id="PF13567"/>
    </source>
</evidence>
<evidence type="ECO:0000256" key="1">
    <source>
        <dbReference type="ARBA" id="ARBA00004651"/>
    </source>
</evidence>
<keyword evidence="3 6" id="KW-0812">Transmembrane</keyword>
<comment type="subcellular location">
    <subcellularLocation>
        <location evidence="1">Cell membrane</location>
        <topology evidence="1">Multi-pass membrane protein</topology>
    </subcellularLocation>
</comment>
<evidence type="ECO:0008006" key="11">
    <source>
        <dbReference type="Google" id="ProtNLM"/>
    </source>
</evidence>
<dbReference type="Pfam" id="PF13567">
    <property type="entry name" value="DUF4131"/>
    <property type="match status" value="1"/>
</dbReference>
<name>A0A2H0YMR8_9BACT</name>
<accession>A0A2H0YMR8</accession>
<keyword evidence="2" id="KW-1003">Cell membrane</keyword>
<dbReference type="GO" id="GO:0005886">
    <property type="term" value="C:plasma membrane"/>
    <property type="evidence" value="ECO:0007669"/>
    <property type="project" value="UniProtKB-SubCell"/>
</dbReference>
<keyword evidence="5 6" id="KW-0472">Membrane</keyword>
<dbReference type="EMBL" id="PEYD01000025">
    <property type="protein sequence ID" value="PIS39549.1"/>
    <property type="molecule type" value="Genomic_DNA"/>
</dbReference>
<dbReference type="Proteomes" id="UP000230088">
    <property type="component" value="Unassembled WGS sequence"/>
</dbReference>
<sequence>MTKSKVVLYFCLSFIGGIFLNSFLPVGALAKAGLAILGILFISVLWRYKNFAVIGFCILFLVAGIWHYQTAEFKNLNNDLIKLNDLEQKITLIGTVSGEPDIREKSVKLTVQPENINGKVLVTANRYPEYQYGDKLKITGKLKTPLEFEDFNYKDYLKKDGIYSVMDWPKIAPLEREKYRGPTPVIYAKTLEFKNKLRESIYQNLSPPQSSILGAIILGDKRKISEEWKNKLNIAGVRHITAISGLHVTILTSILMTLLIGLGLWRQQAFYFAIILITFFILMTGLQPSAIRAGIMGGLFLLAQYLGRMSASSRVIVFAAAIMLVQNPLLLKLDVGFQLSFLAILGIIYLLAIFRDWLKFIPWENPKSILAMTFSAYLFTLPILIYNFGYVSFIAPITNILILPSLPFIMGLGLISGLGGIIFQPFGWISSWPCWLLLTYLIKIVDWLSSFPWSSYTLEISWIWLPISYLILGLITWRLNEKRKLKFLDY</sequence>
<dbReference type="PANTHER" id="PTHR30619">
    <property type="entry name" value="DNA INTERNALIZATION/COMPETENCE PROTEIN COMEC/REC2"/>
    <property type="match status" value="1"/>
</dbReference>
<feature type="transmembrane region" description="Helical" evidence="6">
    <location>
        <begin position="270"/>
        <end position="303"/>
    </location>
</feature>
<feature type="transmembrane region" description="Helical" evidence="6">
    <location>
        <begin position="52"/>
        <end position="68"/>
    </location>
</feature>
<keyword evidence="4 6" id="KW-1133">Transmembrane helix</keyword>
<proteinExistence type="predicted"/>
<feature type="transmembrane region" description="Helical" evidence="6">
    <location>
        <begin position="240"/>
        <end position="264"/>
    </location>
</feature>
<evidence type="ECO:0000256" key="4">
    <source>
        <dbReference type="ARBA" id="ARBA00022989"/>
    </source>
</evidence>
<feature type="transmembrane region" description="Helical" evidence="6">
    <location>
        <begin position="6"/>
        <end position="24"/>
    </location>
</feature>
<dbReference type="Pfam" id="PF03772">
    <property type="entry name" value="Competence"/>
    <property type="match status" value="1"/>
</dbReference>
<dbReference type="AlphaFoldDB" id="A0A2H0YMR8"/>
<feature type="transmembrane region" description="Helical" evidence="6">
    <location>
        <begin position="315"/>
        <end position="331"/>
    </location>
</feature>